<dbReference type="Proteomes" id="UP000646244">
    <property type="component" value="Unassembled WGS sequence"/>
</dbReference>
<reference evidence="1" key="2">
    <citation type="submission" date="2020-09" db="EMBL/GenBank/DDBJ databases">
        <authorList>
            <person name="Sun Q."/>
            <person name="Ohkuma M."/>
        </authorList>
    </citation>
    <scope>NUCLEOTIDE SEQUENCE</scope>
    <source>
        <strain evidence="1">JCM 4633</strain>
    </source>
</reference>
<comment type="caution">
    <text evidence="1">The sequence shown here is derived from an EMBL/GenBank/DDBJ whole genome shotgun (WGS) entry which is preliminary data.</text>
</comment>
<accession>A0A918TSV1</accession>
<protein>
    <submittedName>
        <fullName evidence="1">Uncharacterized protein</fullName>
    </submittedName>
</protein>
<dbReference type="EMBL" id="BMVB01000016">
    <property type="protein sequence ID" value="GHC61860.1"/>
    <property type="molecule type" value="Genomic_DNA"/>
</dbReference>
<evidence type="ECO:0000313" key="1">
    <source>
        <dbReference type="EMBL" id="GHC61860.1"/>
    </source>
</evidence>
<dbReference type="RefSeq" id="WP_190111556.1">
    <property type="nucleotide sequence ID" value="NZ_BMVB01000016.1"/>
</dbReference>
<name>A0A918TSV1_STRCJ</name>
<sequence length="89" mass="9749">MSDWSWAYDPNEEHVAGGVPAAYVAEVERLAEDLVLLASTGADLDHVGEGPRPGGMRQLEAAGGFFFFLVFRRGRMIVVTRIVPPFESL</sequence>
<gene>
    <name evidence="1" type="ORF">GCM10010507_43690</name>
</gene>
<reference evidence="1" key="1">
    <citation type="journal article" date="2014" name="Int. J. Syst. Evol. Microbiol.">
        <title>Complete genome sequence of Corynebacterium casei LMG S-19264T (=DSM 44701T), isolated from a smear-ripened cheese.</title>
        <authorList>
            <consortium name="US DOE Joint Genome Institute (JGI-PGF)"/>
            <person name="Walter F."/>
            <person name="Albersmeier A."/>
            <person name="Kalinowski J."/>
            <person name="Ruckert C."/>
        </authorList>
    </citation>
    <scope>NUCLEOTIDE SEQUENCE</scope>
    <source>
        <strain evidence="1">JCM 4633</strain>
    </source>
</reference>
<proteinExistence type="predicted"/>
<evidence type="ECO:0000313" key="2">
    <source>
        <dbReference type="Proteomes" id="UP000646244"/>
    </source>
</evidence>
<dbReference type="AlphaFoldDB" id="A0A918TSV1"/>
<organism evidence="1 2">
    <name type="scientific">Streptomyces cinnamoneus</name>
    <name type="common">Streptoverticillium cinnamoneum</name>
    <dbReference type="NCBI Taxonomy" id="53446"/>
    <lineage>
        <taxon>Bacteria</taxon>
        <taxon>Bacillati</taxon>
        <taxon>Actinomycetota</taxon>
        <taxon>Actinomycetes</taxon>
        <taxon>Kitasatosporales</taxon>
        <taxon>Streptomycetaceae</taxon>
        <taxon>Streptomyces</taxon>
        <taxon>Streptomyces cinnamoneus group</taxon>
    </lineage>
</organism>